<feature type="modified residue" description="FMN phosphoryl threonine" evidence="6">
    <location>
        <position position="194"/>
    </location>
</feature>
<feature type="transmembrane region" description="Helical" evidence="7">
    <location>
        <begin position="28"/>
        <end position="48"/>
    </location>
</feature>
<comment type="subunit">
    <text evidence="6">The complex is composed of six subunits: RnfA, RnfB, RnfC, RnfD, RnfE and RnfG.</text>
</comment>
<evidence type="ECO:0000256" key="3">
    <source>
        <dbReference type="ARBA" id="ARBA00022630"/>
    </source>
</evidence>
<keyword evidence="5 6" id="KW-0249">Electron transport</keyword>
<evidence type="ECO:0000259" key="8">
    <source>
        <dbReference type="SMART" id="SM00900"/>
    </source>
</evidence>
<dbReference type="PANTHER" id="PTHR36118:SF1">
    <property type="entry name" value="ION-TRANSLOCATING OXIDOREDUCTASE COMPLEX SUBUNIT G"/>
    <property type="match status" value="1"/>
</dbReference>
<evidence type="ECO:0000256" key="1">
    <source>
        <dbReference type="ARBA" id="ARBA00022448"/>
    </source>
</evidence>
<keyword evidence="2 6" id="KW-0597">Phosphoprotein</keyword>
<dbReference type="NCBIfam" id="TIGR01947">
    <property type="entry name" value="rnfG"/>
    <property type="match status" value="1"/>
</dbReference>
<name>A0A2N7U018_9GAMM</name>
<keyword evidence="10" id="KW-1185">Reference proteome</keyword>
<keyword evidence="6 7" id="KW-1133">Transmembrane helix</keyword>
<evidence type="ECO:0000256" key="6">
    <source>
        <dbReference type="HAMAP-Rule" id="MF_00479"/>
    </source>
</evidence>
<dbReference type="GO" id="GO:0005886">
    <property type="term" value="C:plasma membrane"/>
    <property type="evidence" value="ECO:0007669"/>
    <property type="project" value="UniProtKB-SubCell"/>
</dbReference>
<dbReference type="Proteomes" id="UP000235803">
    <property type="component" value="Unassembled WGS sequence"/>
</dbReference>
<evidence type="ECO:0000256" key="2">
    <source>
        <dbReference type="ARBA" id="ARBA00022553"/>
    </source>
</evidence>
<dbReference type="RefSeq" id="WP_102654327.1">
    <property type="nucleotide sequence ID" value="NZ_PNRF01000032.1"/>
</dbReference>
<gene>
    <name evidence="6" type="primary">rnfG</name>
    <name evidence="9" type="ORF">C1H69_15715</name>
</gene>
<dbReference type="HAMAP" id="MF_00479">
    <property type="entry name" value="RsxG_RnfG"/>
    <property type="match status" value="1"/>
</dbReference>
<accession>A0A2N7U018</accession>
<dbReference type="EC" id="7.-.-.-" evidence="6"/>
<comment type="function">
    <text evidence="6">Part of a membrane-bound complex that couples electron transfer with translocation of ions across the membrane.</text>
</comment>
<dbReference type="Pfam" id="PF04205">
    <property type="entry name" value="FMN_bind"/>
    <property type="match status" value="1"/>
</dbReference>
<keyword evidence="6 7" id="KW-0472">Membrane</keyword>
<dbReference type="InterPro" id="IPR007329">
    <property type="entry name" value="FMN-bd"/>
</dbReference>
<dbReference type="OrthoDB" id="9784165at2"/>
<keyword evidence="6" id="KW-1003">Cell membrane</keyword>
<comment type="subcellular location">
    <subcellularLocation>
        <location evidence="6">Cell inner membrane</location>
        <topology evidence="6">Single-pass membrane protein</topology>
    </subcellularLocation>
</comment>
<organism evidence="9 10">
    <name type="scientific">Billgrantia endophytica</name>
    <dbReference type="NCBI Taxonomy" id="2033802"/>
    <lineage>
        <taxon>Bacteria</taxon>
        <taxon>Pseudomonadati</taxon>
        <taxon>Pseudomonadota</taxon>
        <taxon>Gammaproteobacteria</taxon>
        <taxon>Oceanospirillales</taxon>
        <taxon>Halomonadaceae</taxon>
        <taxon>Billgrantia</taxon>
    </lineage>
</organism>
<dbReference type="EMBL" id="PNRF01000032">
    <property type="protein sequence ID" value="PMR73778.1"/>
    <property type="molecule type" value="Genomic_DNA"/>
</dbReference>
<evidence type="ECO:0000313" key="9">
    <source>
        <dbReference type="EMBL" id="PMR73778.1"/>
    </source>
</evidence>
<keyword evidence="1 6" id="KW-0813">Transport</keyword>
<dbReference type="GO" id="GO:0009055">
    <property type="term" value="F:electron transfer activity"/>
    <property type="evidence" value="ECO:0007669"/>
    <property type="project" value="InterPro"/>
</dbReference>
<keyword evidence="6 7" id="KW-0812">Transmembrane</keyword>
<dbReference type="SMART" id="SM00900">
    <property type="entry name" value="FMN_bind"/>
    <property type="match status" value="1"/>
</dbReference>
<comment type="caution">
    <text evidence="9">The sequence shown here is derived from an EMBL/GenBank/DDBJ whole genome shotgun (WGS) entry which is preliminary data.</text>
</comment>
<evidence type="ECO:0000256" key="7">
    <source>
        <dbReference type="SAM" id="Phobius"/>
    </source>
</evidence>
<sequence length="233" mass="25362">MSSTSRTTHGPDDSTDERSWLERWRTRVAYQGLFLGLTCALVTLLLLVGDRLTAETIAIKRHADQVAMLRQVLPTELYDNDPLGEAFIVEDVELGEVEVYPAMLDGGLSAVVLQLSPGGYAGPIDLLISVDSGGHVLGVRVLAHKETPGLADDIEVARSDWIKSFDGLSLGNPPLAGWAVTKDGGQFEYFTGATITPRAIVKAVLHALQFQIRNADQLAQREVQSSEQREIQP</sequence>
<evidence type="ECO:0000313" key="10">
    <source>
        <dbReference type="Proteomes" id="UP000235803"/>
    </source>
</evidence>
<dbReference type="AlphaFoldDB" id="A0A2N7U018"/>
<dbReference type="PIRSF" id="PIRSF006091">
    <property type="entry name" value="E_trnsport_RnfG"/>
    <property type="match status" value="1"/>
</dbReference>
<dbReference type="NCBIfam" id="NF002519">
    <property type="entry name" value="PRK01908.1"/>
    <property type="match status" value="1"/>
</dbReference>
<dbReference type="PANTHER" id="PTHR36118">
    <property type="entry name" value="ION-TRANSLOCATING OXIDOREDUCTASE COMPLEX SUBUNIT G"/>
    <property type="match status" value="1"/>
</dbReference>
<dbReference type="GO" id="GO:0022900">
    <property type="term" value="P:electron transport chain"/>
    <property type="evidence" value="ECO:0007669"/>
    <property type="project" value="UniProtKB-UniRule"/>
</dbReference>
<comment type="cofactor">
    <cofactor evidence="6">
        <name>FMN</name>
        <dbReference type="ChEBI" id="CHEBI:58210"/>
    </cofactor>
</comment>
<feature type="domain" description="FMN-binding" evidence="8">
    <location>
        <begin position="119"/>
        <end position="211"/>
    </location>
</feature>
<keyword evidence="6" id="KW-1278">Translocase</keyword>
<proteinExistence type="inferred from homology"/>
<dbReference type="GO" id="GO:0010181">
    <property type="term" value="F:FMN binding"/>
    <property type="evidence" value="ECO:0007669"/>
    <property type="project" value="InterPro"/>
</dbReference>
<keyword evidence="3 6" id="KW-0285">Flavoprotein</keyword>
<keyword evidence="4 6" id="KW-0288">FMN</keyword>
<evidence type="ECO:0000256" key="4">
    <source>
        <dbReference type="ARBA" id="ARBA00022643"/>
    </source>
</evidence>
<dbReference type="InterPro" id="IPR010209">
    <property type="entry name" value="Ion_transpt_RnfG/RsxG"/>
</dbReference>
<keyword evidence="6" id="KW-0997">Cell inner membrane</keyword>
<evidence type="ECO:0000256" key="5">
    <source>
        <dbReference type="ARBA" id="ARBA00022982"/>
    </source>
</evidence>
<comment type="similarity">
    <text evidence="6">Belongs to the RnfG family.</text>
</comment>
<reference evidence="9 10" key="1">
    <citation type="submission" date="2018-01" db="EMBL/GenBank/DDBJ databases">
        <title>Halomonas endophytica sp. nov., isolated from storage liquid in the stems of Populus euphratica.</title>
        <authorList>
            <person name="Chen C."/>
        </authorList>
    </citation>
    <scope>NUCLEOTIDE SEQUENCE [LARGE SCALE GENOMIC DNA]</scope>
    <source>
        <strain evidence="9 10">MC28</strain>
    </source>
</reference>
<protein>
    <recommendedName>
        <fullName evidence="6">Ion-translocating oxidoreductase complex subunit G</fullName>
        <ecNumber evidence="6">7.-.-.-</ecNumber>
    </recommendedName>
    <alternativeName>
        <fullName evidence="6">Rnf electron transport complex subunit G</fullName>
    </alternativeName>
</protein>